<dbReference type="EMBL" id="QLMJ01000020">
    <property type="protein sequence ID" value="RAK28283.1"/>
    <property type="molecule type" value="Genomic_DNA"/>
</dbReference>
<organism evidence="1 2">
    <name type="scientific">Actinoplanes lutulentus</name>
    <dbReference type="NCBI Taxonomy" id="1287878"/>
    <lineage>
        <taxon>Bacteria</taxon>
        <taxon>Bacillati</taxon>
        <taxon>Actinomycetota</taxon>
        <taxon>Actinomycetes</taxon>
        <taxon>Micromonosporales</taxon>
        <taxon>Micromonosporaceae</taxon>
        <taxon>Actinoplanes</taxon>
    </lineage>
</organism>
<sequence length="285" mass="31643">MEKVSPELIYHYTSNEALVKIVTSSSIRASDAEYLNDAQEMLFGRNRLRDELKELDSLLTGKNEARARFVRASLDSLERRMTMFTAVEYYATFVSCFCDNGDLLSQWRGYGAGGGVAIGFNRKTLRKARHSGGSTQLVRVRYGKSAIKRMIDGILPEFGALATEDSQGDEDDDASNPYARATADGYFATAHQLFPALARIKDAAFSEEREWRLLTVARTKGEQYRSGKHGLVPFIDLSFPKHAISEVVIGPGGNSDLRMRGVRRLLGNHGPLAPRVRLSTAPFRG</sequence>
<dbReference type="AlphaFoldDB" id="A0A327Z2P3"/>
<evidence type="ECO:0000313" key="1">
    <source>
        <dbReference type="EMBL" id="RAK28283.1"/>
    </source>
</evidence>
<accession>A0A327Z2P3</accession>
<dbReference type="RefSeq" id="WP_111653374.1">
    <property type="nucleotide sequence ID" value="NZ_JACHWI010000002.1"/>
</dbReference>
<dbReference type="OrthoDB" id="1095921at2"/>
<dbReference type="InterPro" id="IPR021352">
    <property type="entry name" value="DUF2971"/>
</dbReference>
<evidence type="ECO:0000313" key="2">
    <source>
        <dbReference type="Proteomes" id="UP000249341"/>
    </source>
</evidence>
<evidence type="ECO:0008006" key="3">
    <source>
        <dbReference type="Google" id="ProtNLM"/>
    </source>
</evidence>
<protein>
    <recommendedName>
        <fullName evidence="3">DUF2971 family protein</fullName>
    </recommendedName>
</protein>
<dbReference type="Proteomes" id="UP000249341">
    <property type="component" value="Unassembled WGS sequence"/>
</dbReference>
<name>A0A327Z2P3_9ACTN</name>
<proteinExistence type="predicted"/>
<gene>
    <name evidence="1" type="ORF">B0I29_12051</name>
</gene>
<comment type="caution">
    <text evidence="1">The sequence shown here is derived from an EMBL/GenBank/DDBJ whole genome shotgun (WGS) entry which is preliminary data.</text>
</comment>
<dbReference type="Pfam" id="PF11185">
    <property type="entry name" value="DUF2971"/>
    <property type="match status" value="1"/>
</dbReference>
<keyword evidence="2" id="KW-1185">Reference proteome</keyword>
<reference evidence="1 2" key="1">
    <citation type="submission" date="2018-06" db="EMBL/GenBank/DDBJ databases">
        <title>Genomic Encyclopedia of Type Strains, Phase III (KMG-III): the genomes of soil and plant-associated and newly described type strains.</title>
        <authorList>
            <person name="Whitman W."/>
        </authorList>
    </citation>
    <scope>NUCLEOTIDE SEQUENCE [LARGE SCALE GENOMIC DNA]</scope>
    <source>
        <strain evidence="1 2">CGMCC 4.7090</strain>
    </source>
</reference>